<gene>
    <name evidence="1" type="ORF">SLEP1_g34267</name>
</gene>
<dbReference type="AlphaFoldDB" id="A0AAV5KJH6"/>
<keyword evidence="2" id="KW-1185">Reference proteome</keyword>
<proteinExistence type="predicted"/>
<dbReference type="Proteomes" id="UP001054252">
    <property type="component" value="Unassembled WGS sequence"/>
</dbReference>
<reference evidence="1 2" key="1">
    <citation type="journal article" date="2021" name="Commun. Biol.">
        <title>The genome of Shorea leprosula (Dipterocarpaceae) highlights the ecological relevance of drought in aseasonal tropical rainforests.</title>
        <authorList>
            <person name="Ng K.K.S."/>
            <person name="Kobayashi M.J."/>
            <person name="Fawcett J.A."/>
            <person name="Hatakeyama M."/>
            <person name="Paape T."/>
            <person name="Ng C.H."/>
            <person name="Ang C.C."/>
            <person name="Tnah L.H."/>
            <person name="Lee C.T."/>
            <person name="Nishiyama T."/>
            <person name="Sese J."/>
            <person name="O'Brien M.J."/>
            <person name="Copetti D."/>
            <person name="Mohd Noor M.I."/>
            <person name="Ong R.C."/>
            <person name="Putra M."/>
            <person name="Sireger I.Z."/>
            <person name="Indrioko S."/>
            <person name="Kosugi Y."/>
            <person name="Izuno A."/>
            <person name="Isagi Y."/>
            <person name="Lee S.L."/>
            <person name="Shimizu K.K."/>
        </authorList>
    </citation>
    <scope>NUCLEOTIDE SEQUENCE [LARGE SCALE GENOMIC DNA]</scope>
    <source>
        <strain evidence="1">214</strain>
    </source>
</reference>
<evidence type="ECO:0000313" key="2">
    <source>
        <dbReference type="Proteomes" id="UP001054252"/>
    </source>
</evidence>
<evidence type="ECO:0000313" key="1">
    <source>
        <dbReference type="EMBL" id="GKV24683.1"/>
    </source>
</evidence>
<accession>A0AAV5KJH6</accession>
<name>A0AAV5KJH6_9ROSI</name>
<dbReference type="EMBL" id="BPVZ01000066">
    <property type="protein sequence ID" value="GKV24683.1"/>
    <property type="molecule type" value="Genomic_DNA"/>
</dbReference>
<comment type="caution">
    <text evidence="1">The sequence shown here is derived from an EMBL/GenBank/DDBJ whole genome shotgun (WGS) entry which is preliminary data.</text>
</comment>
<sequence>MRIALCDTLYPNQESMDFAFQFPSPLGPGRRNGQPPLMIDASFVGQRVRQGITCSSPVLIPADVGDRLLGFAKMKACPMSWSLASNWGLEILCIRGRD</sequence>
<protein>
    <submittedName>
        <fullName evidence="1">Uncharacterized protein</fullName>
    </submittedName>
</protein>
<organism evidence="1 2">
    <name type="scientific">Rubroshorea leprosula</name>
    <dbReference type="NCBI Taxonomy" id="152421"/>
    <lineage>
        <taxon>Eukaryota</taxon>
        <taxon>Viridiplantae</taxon>
        <taxon>Streptophyta</taxon>
        <taxon>Embryophyta</taxon>
        <taxon>Tracheophyta</taxon>
        <taxon>Spermatophyta</taxon>
        <taxon>Magnoliopsida</taxon>
        <taxon>eudicotyledons</taxon>
        <taxon>Gunneridae</taxon>
        <taxon>Pentapetalae</taxon>
        <taxon>rosids</taxon>
        <taxon>malvids</taxon>
        <taxon>Malvales</taxon>
        <taxon>Dipterocarpaceae</taxon>
        <taxon>Rubroshorea</taxon>
    </lineage>
</organism>